<name>A0A016SSG8_9BILA</name>
<dbReference type="InterPro" id="IPR018244">
    <property type="entry name" value="Allrgn_V5/Tpx1_CS"/>
</dbReference>
<accession>A0A016SSG8</accession>
<dbReference type="PRINTS" id="PR00838">
    <property type="entry name" value="V5ALLERGEN"/>
</dbReference>
<dbReference type="Pfam" id="PF00188">
    <property type="entry name" value="CAP"/>
    <property type="match status" value="1"/>
</dbReference>
<dbReference type="CDD" id="cd05380">
    <property type="entry name" value="CAP_euk"/>
    <property type="match status" value="1"/>
</dbReference>
<proteinExistence type="predicted"/>
<evidence type="ECO:0000313" key="2">
    <source>
        <dbReference type="Proteomes" id="UP000024635"/>
    </source>
</evidence>
<gene>
    <name evidence="1" type="primary">Acey_s0184.g991</name>
    <name evidence="1" type="ORF">Y032_0184g991</name>
</gene>
<dbReference type="InterPro" id="IPR014044">
    <property type="entry name" value="CAP_dom"/>
</dbReference>
<dbReference type="InterPro" id="IPR035940">
    <property type="entry name" value="CAP_sf"/>
</dbReference>
<dbReference type="AlphaFoldDB" id="A0A016SSG8"/>
<dbReference type="InterPro" id="IPR001283">
    <property type="entry name" value="CRISP-related"/>
</dbReference>
<dbReference type="GO" id="GO:0005576">
    <property type="term" value="C:extracellular region"/>
    <property type="evidence" value="ECO:0007669"/>
    <property type="project" value="InterPro"/>
</dbReference>
<dbReference type="PROSITE" id="PS01009">
    <property type="entry name" value="CRISP_1"/>
    <property type="match status" value="1"/>
</dbReference>
<keyword evidence="2" id="KW-1185">Reference proteome</keyword>
<reference evidence="2" key="1">
    <citation type="journal article" date="2015" name="Nat. Genet.">
        <title>The genome and transcriptome of the zoonotic hookworm Ancylostoma ceylanicum identify infection-specific gene families.</title>
        <authorList>
            <person name="Schwarz E.M."/>
            <person name="Hu Y."/>
            <person name="Antoshechkin I."/>
            <person name="Miller M.M."/>
            <person name="Sternberg P.W."/>
            <person name="Aroian R.V."/>
        </authorList>
    </citation>
    <scope>NUCLEOTIDE SEQUENCE</scope>
    <source>
        <strain evidence="2">HY135</strain>
    </source>
</reference>
<dbReference type="PANTHER" id="PTHR10334">
    <property type="entry name" value="CYSTEINE-RICH SECRETORY PROTEIN-RELATED"/>
    <property type="match status" value="1"/>
</dbReference>
<dbReference type="Gene3D" id="3.40.33.10">
    <property type="entry name" value="CAP"/>
    <property type="match status" value="1"/>
</dbReference>
<comment type="caution">
    <text evidence="1">The sequence shown here is derived from an EMBL/GenBank/DDBJ whole genome shotgun (WGS) entry which is preliminary data.</text>
</comment>
<protein>
    <submittedName>
        <fullName evidence="1">Uncharacterized protein</fullName>
    </submittedName>
</protein>
<dbReference type="PRINTS" id="PR00837">
    <property type="entry name" value="V5TPXLIKE"/>
</dbReference>
<organism evidence="1 2">
    <name type="scientific">Ancylostoma ceylanicum</name>
    <dbReference type="NCBI Taxonomy" id="53326"/>
    <lineage>
        <taxon>Eukaryota</taxon>
        <taxon>Metazoa</taxon>
        <taxon>Ecdysozoa</taxon>
        <taxon>Nematoda</taxon>
        <taxon>Chromadorea</taxon>
        <taxon>Rhabditida</taxon>
        <taxon>Rhabditina</taxon>
        <taxon>Rhabditomorpha</taxon>
        <taxon>Strongyloidea</taxon>
        <taxon>Ancylostomatidae</taxon>
        <taxon>Ancylostomatinae</taxon>
        <taxon>Ancylostoma</taxon>
    </lineage>
</organism>
<evidence type="ECO:0000313" key="1">
    <source>
        <dbReference type="EMBL" id="EYB93274.1"/>
    </source>
</evidence>
<dbReference type="SMART" id="SM00198">
    <property type="entry name" value="SCP"/>
    <property type="match status" value="1"/>
</dbReference>
<dbReference type="OrthoDB" id="5874910at2759"/>
<sequence length="192" mass="21522">MTDEARQKFLDMHNGYRSQVAKGQAKDALSGNAPKAAKMKKMVYDCGVESTAMQNAKKCVFTHSHMKGLGENIWMTTAREMDKVKSAEQASQGWFSELAEYGVGPENKLTMQLWNRPNTQIGHYTQMVWQDTYKLGCYVEWCSSMTYGVCQYSPQGNMMNSIIYEKGNPCTQDSDCGSNARCSADEALCIVQ</sequence>
<dbReference type="EMBL" id="JARK01001520">
    <property type="protein sequence ID" value="EYB93274.1"/>
    <property type="molecule type" value="Genomic_DNA"/>
</dbReference>
<dbReference type="STRING" id="53326.A0A016SSG8"/>
<dbReference type="SUPFAM" id="SSF55797">
    <property type="entry name" value="PR-1-like"/>
    <property type="match status" value="1"/>
</dbReference>
<dbReference type="Proteomes" id="UP000024635">
    <property type="component" value="Unassembled WGS sequence"/>
</dbReference>
<dbReference type="InterPro" id="IPR002413">
    <property type="entry name" value="V5_allergen-like"/>
</dbReference>